<evidence type="ECO:0000313" key="2">
    <source>
        <dbReference type="Proteomes" id="UP001239213"/>
    </source>
</evidence>
<organism evidence="1 2">
    <name type="scientific">Colletotrichum cuscutae</name>
    <dbReference type="NCBI Taxonomy" id="1209917"/>
    <lineage>
        <taxon>Eukaryota</taxon>
        <taxon>Fungi</taxon>
        <taxon>Dikarya</taxon>
        <taxon>Ascomycota</taxon>
        <taxon>Pezizomycotina</taxon>
        <taxon>Sordariomycetes</taxon>
        <taxon>Hypocreomycetidae</taxon>
        <taxon>Glomerellales</taxon>
        <taxon>Glomerellaceae</taxon>
        <taxon>Colletotrichum</taxon>
        <taxon>Colletotrichum acutatum species complex</taxon>
    </lineage>
</organism>
<dbReference type="AlphaFoldDB" id="A0AAI9V9H8"/>
<protein>
    <submittedName>
        <fullName evidence="1">Uncharacterized protein</fullName>
    </submittedName>
</protein>
<dbReference type="Proteomes" id="UP001239213">
    <property type="component" value="Unassembled WGS sequence"/>
</dbReference>
<proteinExistence type="predicted"/>
<reference evidence="1" key="1">
    <citation type="submission" date="2016-11" db="EMBL/GenBank/DDBJ databases">
        <title>The genome sequence of Colletotrichum cuscutae.</title>
        <authorList>
            <person name="Baroncelli R."/>
        </authorList>
    </citation>
    <scope>NUCLEOTIDE SEQUENCE</scope>
    <source>
        <strain evidence="1">IMI 304802</strain>
    </source>
</reference>
<keyword evidence="2" id="KW-1185">Reference proteome</keyword>
<sequence length="43" mass="5042">MTVVIDPCPNCRYPRCSRCAVTRVHVRHHDHKPSDHCQNRNTT</sequence>
<name>A0AAI9V9H8_9PEZI</name>
<evidence type="ECO:0000313" key="1">
    <source>
        <dbReference type="EMBL" id="KAK1478579.1"/>
    </source>
</evidence>
<gene>
    <name evidence="1" type="ORF">CCUS01_04925</name>
</gene>
<accession>A0AAI9V9H8</accession>
<comment type="caution">
    <text evidence="1">The sequence shown here is derived from an EMBL/GenBank/DDBJ whole genome shotgun (WGS) entry which is preliminary data.</text>
</comment>
<dbReference type="EMBL" id="MPDP01000124">
    <property type="protein sequence ID" value="KAK1478579.1"/>
    <property type="molecule type" value="Genomic_DNA"/>
</dbReference>